<dbReference type="EMBL" id="BTGU01000013">
    <property type="protein sequence ID" value="GMN41797.1"/>
    <property type="molecule type" value="Genomic_DNA"/>
</dbReference>
<dbReference type="Pfam" id="PF07797">
    <property type="entry name" value="DUF1639"/>
    <property type="match status" value="1"/>
</dbReference>
<comment type="caution">
    <text evidence="2">The sequence shown here is derived from an EMBL/GenBank/DDBJ whole genome shotgun (WGS) entry which is preliminary data.</text>
</comment>
<accession>A0AA87ZZ48</accession>
<protein>
    <submittedName>
        <fullName evidence="2">Uncharacterized protein</fullName>
    </submittedName>
</protein>
<feature type="region of interest" description="Disordered" evidence="1">
    <location>
        <begin position="32"/>
        <end position="93"/>
    </location>
</feature>
<evidence type="ECO:0000313" key="2">
    <source>
        <dbReference type="EMBL" id="GMN41797.1"/>
    </source>
</evidence>
<reference evidence="2" key="1">
    <citation type="submission" date="2023-07" db="EMBL/GenBank/DDBJ databases">
        <title>draft genome sequence of fig (Ficus carica).</title>
        <authorList>
            <person name="Takahashi T."/>
            <person name="Nishimura K."/>
        </authorList>
    </citation>
    <scope>NUCLEOTIDE SEQUENCE</scope>
</reference>
<evidence type="ECO:0000313" key="3">
    <source>
        <dbReference type="Proteomes" id="UP001187192"/>
    </source>
</evidence>
<feature type="compositionally biased region" description="Pro residues" evidence="1">
    <location>
        <begin position="84"/>
        <end position="93"/>
    </location>
</feature>
<name>A0AA87ZZ48_FICCA</name>
<proteinExistence type="predicted"/>
<dbReference type="InterPro" id="IPR012438">
    <property type="entry name" value="DUF1639"/>
</dbReference>
<dbReference type="Gramene" id="FCD_00014668-RA">
    <property type="protein sequence ID" value="FCD_00014668-RA:cds"/>
    <property type="gene ID" value="FCD_00014668"/>
</dbReference>
<keyword evidence="3" id="KW-1185">Reference proteome</keyword>
<gene>
    <name evidence="2" type="ORF">TIFTF001_011015</name>
</gene>
<sequence length="200" mass="22571">MAEKEKETKEIRVTPKTPLHNICEVRLLWRNKKRRTHRAPNRSLVPLVAGKQGSNTPPIPPLDNATGAPDPSPVPSVAGIQDPNTPPMPPLEDAPPVKRLGLETLMLRLKVPSQVVEKKKGLEDCSGERRLRPAKNEKVRFQVALTEQEVDEDFQKIYGSGLRARRQPKKVHTALNNRLFPAMMIREISIDKYKVRLPPP</sequence>
<dbReference type="Proteomes" id="UP001187192">
    <property type="component" value="Unassembled WGS sequence"/>
</dbReference>
<evidence type="ECO:0000256" key="1">
    <source>
        <dbReference type="SAM" id="MobiDB-lite"/>
    </source>
</evidence>
<organism evidence="2 3">
    <name type="scientific">Ficus carica</name>
    <name type="common">Common fig</name>
    <dbReference type="NCBI Taxonomy" id="3494"/>
    <lineage>
        <taxon>Eukaryota</taxon>
        <taxon>Viridiplantae</taxon>
        <taxon>Streptophyta</taxon>
        <taxon>Embryophyta</taxon>
        <taxon>Tracheophyta</taxon>
        <taxon>Spermatophyta</taxon>
        <taxon>Magnoliopsida</taxon>
        <taxon>eudicotyledons</taxon>
        <taxon>Gunneridae</taxon>
        <taxon>Pentapetalae</taxon>
        <taxon>rosids</taxon>
        <taxon>fabids</taxon>
        <taxon>Rosales</taxon>
        <taxon>Moraceae</taxon>
        <taxon>Ficeae</taxon>
        <taxon>Ficus</taxon>
    </lineage>
</organism>
<dbReference type="AlphaFoldDB" id="A0AA87ZZ48"/>